<proteinExistence type="predicted"/>
<accession>A0A445I6W3</accession>
<dbReference type="AlphaFoldDB" id="A0A445I6W3"/>
<dbReference type="EMBL" id="QZWG01000011">
    <property type="protein sequence ID" value="RZB81754.1"/>
    <property type="molecule type" value="Genomic_DNA"/>
</dbReference>
<feature type="non-terminal residue" evidence="1">
    <location>
        <position position="1"/>
    </location>
</feature>
<gene>
    <name evidence="1" type="ORF">D0Y65_031136</name>
</gene>
<protein>
    <submittedName>
        <fullName evidence="1">Uncharacterized protein</fullName>
    </submittedName>
</protein>
<evidence type="ECO:0000313" key="2">
    <source>
        <dbReference type="Proteomes" id="UP000289340"/>
    </source>
</evidence>
<keyword evidence="2" id="KW-1185">Reference proteome</keyword>
<reference evidence="1 2" key="1">
    <citation type="submission" date="2018-09" db="EMBL/GenBank/DDBJ databases">
        <title>A high-quality reference genome of wild soybean provides a powerful tool to mine soybean genomes.</title>
        <authorList>
            <person name="Xie M."/>
            <person name="Chung C.Y.L."/>
            <person name="Li M.-W."/>
            <person name="Wong F.-L."/>
            <person name="Chan T.-F."/>
            <person name="Lam H.-M."/>
        </authorList>
    </citation>
    <scope>NUCLEOTIDE SEQUENCE [LARGE SCALE GENOMIC DNA]</scope>
    <source>
        <strain evidence="2">cv. W05</strain>
        <tissue evidence="1">Hypocotyl of etiolated seedlings</tissue>
    </source>
</reference>
<evidence type="ECO:0000313" key="1">
    <source>
        <dbReference type="EMBL" id="RZB81754.1"/>
    </source>
</evidence>
<organism evidence="1 2">
    <name type="scientific">Glycine soja</name>
    <name type="common">Wild soybean</name>
    <dbReference type="NCBI Taxonomy" id="3848"/>
    <lineage>
        <taxon>Eukaryota</taxon>
        <taxon>Viridiplantae</taxon>
        <taxon>Streptophyta</taxon>
        <taxon>Embryophyta</taxon>
        <taxon>Tracheophyta</taxon>
        <taxon>Spermatophyta</taxon>
        <taxon>Magnoliopsida</taxon>
        <taxon>eudicotyledons</taxon>
        <taxon>Gunneridae</taxon>
        <taxon>Pentapetalae</taxon>
        <taxon>rosids</taxon>
        <taxon>fabids</taxon>
        <taxon>Fabales</taxon>
        <taxon>Fabaceae</taxon>
        <taxon>Papilionoideae</taxon>
        <taxon>50 kb inversion clade</taxon>
        <taxon>NPAAA clade</taxon>
        <taxon>indigoferoid/millettioid clade</taxon>
        <taxon>Phaseoleae</taxon>
        <taxon>Glycine</taxon>
        <taxon>Glycine subgen. Soja</taxon>
    </lineage>
</organism>
<sequence>SHHLVHRIAPLTDHSKPPNQPQLTYVYNWLTPLPNIDLFNYRSAISQPHGGNLTTSRHKP</sequence>
<comment type="caution">
    <text evidence="1">The sequence shown here is derived from an EMBL/GenBank/DDBJ whole genome shotgun (WGS) entry which is preliminary data.</text>
</comment>
<dbReference type="Proteomes" id="UP000289340">
    <property type="component" value="Chromosome 11"/>
</dbReference>
<name>A0A445I6W3_GLYSO</name>